<organism evidence="11 12">
    <name type="scientific">Fastidiosipila sanguinis</name>
    <dbReference type="NCBI Taxonomy" id="236753"/>
    <lineage>
        <taxon>Bacteria</taxon>
        <taxon>Bacillati</taxon>
        <taxon>Bacillota</taxon>
        <taxon>Clostridia</taxon>
        <taxon>Eubacteriales</taxon>
        <taxon>Oscillospiraceae</taxon>
        <taxon>Fastidiosipila</taxon>
    </lineage>
</organism>
<evidence type="ECO:0000259" key="10">
    <source>
        <dbReference type="Pfam" id="PF02863"/>
    </source>
</evidence>
<feature type="domain" description="Arginine repressor C-terminal" evidence="10">
    <location>
        <begin position="82"/>
        <end position="148"/>
    </location>
</feature>
<evidence type="ECO:0000256" key="7">
    <source>
        <dbReference type="HAMAP-Rule" id="MF_00173"/>
    </source>
</evidence>
<feature type="domain" description="Arginine repressor DNA-binding" evidence="9">
    <location>
        <begin position="4"/>
        <end position="65"/>
    </location>
</feature>
<dbReference type="GO" id="GO:0003677">
    <property type="term" value="F:DNA binding"/>
    <property type="evidence" value="ECO:0007669"/>
    <property type="project" value="UniProtKB-KW"/>
</dbReference>
<dbReference type="PRINTS" id="PR01467">
    <property type="entry name" value="ARGREPRESSOR"/>
</dbReference>
<dbReference type="GO" id="GO:0006526">
    <property type="term" value="P:L-arginine biosynthetic process"/>
    <property type="evidence" value="ECO:0007669"/>
    <property type="project" value="UniProtKB-UniPathway"/>
</dbReference>
<dbReference type="Gene3D" id="3.30.1360.40">
    <property type="match status" value="1"/>
</dbReference>
<accession>A0A2S0KMV5</accession>
<comment type="subcellular location">
    <subcellularLocation>
        <location evidence="1 7">Cytoplasm</location>
    </subcellularLocation>
</comment>
<dbReference type="InterPro" id="IPR036251">
    <property type="entry name" value="Arg_repress_C_sf"/>
</dbReference>
<dbReference type="OrthoDB" id="9807089at2"/>
<dbReference type="SUPFAM" id="SSF55252">
    <property type="entry name" value="C-terminal domain of arginine repressor"/>
    <property type="match status" value="1"/>
</dbReference>
<dbReference type="Proteomes" id="UP000237947">
    <property type="component" value="Chromosome"/>
</dbReference>
<dbReference type="InterPro" id="IPR020899">
    <property type="entry name" value="Arg_repress_C"/>
</dbReference>
<dbReference type="GO" id="GO:0051259">
    <property type="term" value="P:protein complex oligomerization"/>
    <property type="evidence" value="ECO:0007669"/>
    <property type="project" value="InterPro"/>
</dbReference>
<reference evidence="12" key="1">
    <citation type="submission" date="2018-02" db="EMBL/GenBank/DDBJ databases">
        <authorList>
            <person name="Holder M.E."/>
            <person name="Ajami N.J."/>
            <person name="Petrosino J.F."/>
        </authorList>
    </citation>
    <scope>NUCLEOTIDE SEQUENCE [LARGE SCALE GENOMIC DNA]</scope>
    <source>
        <strain evidence="12">CCUG 47711</strain>
    </source>
</reference>
<dbReference type="GO" id="GO:1900079">
    <property type="term" value="P:regulation of arginine biosynthetic process"/>
    <property type="evidence" value="ECO:0007669"/>
    <property type="project" value="UniProtKB-UniRule"/>
</dbReference>
<evidence type="ECO:0000256" key="6">
    <source>
        <dbReference type="ARBA" id="ARBA00023163"/>
    </source>
</evidence>
<comment type="function">
    <text evidence="7">Regulates arginine biosynthesis genes.</text>
</comment>
<dbReference type="Pfam" id="PF01316">
    <property type="entry name" value="Arg_repressor"/>
    <property type="match status" value="1"/>
</dbReference>
<dbReference type="UniPathway" id="UPA00068"/>
<sequence length="158" mass="17104">MKLGKRDRHKKILEIINDIEISTQDELVEQLKEAGLNVTQATVSRDVKELNIVKANTANGKQKFVAMRSVSDPGTDKLLKIFSEAVVSSAHTGNLVIISTLPGMGQACASAIDAMQSNKIAGTIAGDDTVFVAVHEIFSVEEIEEQIMQFAKTGEYLG</sequence>
<comment type="similarity">
    <text evidence="2 7">Belongs to the ArgR family.</text>
</comment>
<dbReference type="HAMAP" id="MF_00173">
    <property type="entry name" value="Arg_repressor"/>
    <property type="match status" value="1"/>
</dbReference>
<keyword evidence="4 7" id="KW-0805">Transcription regulation</keyword>
<dbReference type="PANTHER" id="PTHR34471:SF1">
    <property type="entry name" value="ARGININE REPRESSOR"/>
    <property type="match status" value="1"/>
</dbReference>
<dbReference type="InterPro" id="IPR001669">
    <property type="entry name" value="Arg_repress"/>
</dbReference>
<protein>
    <recommendedName>
        <fullName evidence="7 8">Arginine repressor</fullName>
    </recommendedName>
</protein>
<dbReference type="GO" id="GO:0034618">
    <property type="term" value="F:arginine binding"/>
    <property type="evidence" value="ECO:0007669"/>
    <property type="project" value="InterPro"/>
</dbReference>
<gene>
    <name evidence="7 11" type="primary">argR</name>
    <name evidence="11" type="ORF">C5Q98_03525</name>
</gene>
<dbReference type="GO" id="GO:0003700">
    <property type="term" value="F:DNA-binding transcription factor activity"/>
    <property type="evidence" value="ECO:0007669"/>
    <property type="project" value="UniProtKB-UniRule"/>
</dbReference>
<name>A0A2S0KMV5_9FIRM</name>
<evidence type="ECO:0000256" key="8">
    <source>
        <dbReference type="NCBIfam" id="TIGR01529"/>
    </source>
</evidence>
<keyword evidence="7" id="KW-0028">Amino-acid biosynthesis</keyword>
<evidence type="ECO:0000259" key="9">
    <source>
        <dbReference type="Pfam" id="PF01316"/>
    </source>
</evidence>
<dbReference type="InterPro" id="IPR036390">
    <property type="entry name" value="WH_DNA-bd_sf"/>
</dbReference>
<dbReference type="EMBL" id="CP027226">
    <property type="protein sequence ID" value="AVM42353.1"/>
    <property type="molecule type" value="Genomic_DNA"/>
</dbReference>
<evidence type="ECO:0000313" key="11">
    <source>
        <dbReference type="EMBL" id="AVM42353.1"/>
    </source>
</evidence>
<dbReference type="InterPro" id="IPR020900">
    <property type="entry name" value="Arg_repress_DNA-bd"/>
</dbReference>
<keyword evidence="3 7" id="KW-0963">Cytoplasm</keyword>
<dbReference type="Pfam" id="PF02863">
    <property type="entry name" value="Arg_repressor_C"/>
    <property type="match status" value="1"/>
</dbReference>
<keyword evidence="12" id="KW-1185">Reference proteome</keyword>
<proteinExistence type="inferred from homology"/>
<evidence type="ECO:0000256" key="5">
    <source>
        <dbReference type="ARBA" id="ARBA00023125"/>
    </source>
</evidence>
<dbReference type="KEGG" id="fsa:C5Q98_03525"/>
<dbReference type="SUPFAM" id="SSF46785">
    <property type="entry name" value="Winged helix' DNA-binding domain"/>
    <property type="match status" value="1"/>
</dbReference>
<evidence type="ECO:0000256" key="2">
    <source>
        <dbReference type="ARBA" id="ARBA00008316"/>
    </source>
</evidence>
<dbReference type="RefSeq" id="WP_106012336.1">
    <property type="nucleotide sequence ID" value="NZ_CP027226.1"/>
</dbReference>
<evidence type="ECO:0000256" key="3">
    <source>
        <dbReference type="ARBA" id="ARBA00022490"/>
    </source>
</evidence>
<evidence type="ECO:0000256" key="1">
    <source>
        <dbReference type="ARBA" id="ARBA00004496"/>
    </source>
</evidence>
<keyword evidence="5 7" id="KW-0238">DNA-binding</keyword>
<dbReference type="InterPro" id="IPR036388">
    <property type="entry name" value="WH-like_DNA-bd_sf"/>
</dbReference>
<dbReference type="GO" id="GO:0005737">
    <property type="term" value="C:cytoplasm"/>
    <property type="evidence" value="ECO:0007669"/>
    <property type="project" value="UniProtKB-SubCell"/>
</dbReference>
<dbReference type="PANTHER" id="PTHR34471">
    <property type="entry name" value="ARGININE REPRESSOR"/>
    <property type="match status" value="1"/>
</dbReference>
<keyword evidence="7" id="KW-0055">Arginine biosynthesis</keyword>
<dbReference type="AlphaFoldDB" id="A0A2S0KMV5"/>
<keyword evidence="7" id="KW-0678">Repressor</keyword>
<dbReference type="NCBIfam" id="TIGR01529">
    <property type="entry name" value="argR_whole"/>
    <property type="match status" value="1"/>
</dbReference>
<keyword evidence="6 7" id="KW-0804">Transcription</keyword>
<evidence type="ECO:0000313" key="12">
    <source>
        <dbReference type="Proteomes" id="UP000237947"/>
    </source>
</evidence>
<dbReference type="Gene3D" id="1.10.10.10">
    <property type="entry name" value="Winged helix-like DNA-binding domain superfamily/Winged helix DNA-binding domain"/>
    <property type="match status" value="1"/>
</dbReference>
<comment type="pathway">
    <text evidence="7">Amino-acid biosynthesis; L-arginine biosynthesis [regulation].</text>
</comment>
<evidence type="ECO:0000256" key="4">
    <source>
        <dbReference type="ARBA" id="ARBA00023015"/>
    </source>
</evidence>